<dbReference type="Proteomes" id="UP000192907">
    <property type="component" value="Unassembled WGS sequence"/>
</dbReference>
<reference evidence="2" key="1">
    <citation type="submission" date="2017-04" db="EMBL/GenBank/DDBJ databases">
        <authorList>
            <person name="Varghese N."/>
            <person name="Submissions S."/>
        </authorList>
    </citation>
    <scope>NUCLEOTIDE SEQUENCE [LARGE SCALE GENOMIC DNA]</scope>
    <source>
        <strain evidence="2">RKEM611</strain>
    </source>
</reference>
<accession>A0A1Y6BYP9</accession>
<organism evidence="1 2">
    <name type="scientific">Pseudobacteriovorax antillogorgiicola</name>
    <dbReference type="NCBI Taxonomy" id="1513793"/>
    <lineage>
        <taxon>Bacteria</taxon>
        <taxon>Pseudomonadati</taxon>
        <taxon>Bdellovibrionota</taxon>
        <taxon>Oligoflexia</taxon>
        <taxon>Oligoflexales</taxon>
        <taxon>Pseudobacteriovoracaceae</taxon>
        <taxon>Pseudobacteriovorax</taxon>
    </lineage>
</organism>
<name>A0A1Y6BYP9_9BACT</name>
<proteinExistence type="predicted"/>
<dbReference type="AlphaFoldDB" id="A0A1Y6BYP9"/>
<evidence type="ECO:0000313" key="2">
    <source>
        <dbReference type="Proteomes" id="UP000192907"/>
    </source>
</evidence>
<protein>
    <recommendedName>
        <fullName evidence="3">Prenyltransferase and squalene oxidase repeat-containing protein</fullName>
    </recommendedName>
</protein>
<evidence type="ECO:0000313" key="1">
    <source>
        <dbReference type="EMBL" id="SMF36435.1"/>
    </source>
</evidence>
<sequence>MVWVIVMKKVASLSIFLVVCLFGMGFFQIIGTTGNVLQLSAKLRNESIQTSYQDYGRYQTLLTEAYQRALFYEEEIQKKNLSMGMVVNHDDHYNRILAECDSLLFSSLRYVALKKMGLHGEANDAWQAILKANDHGKWHRHPKCKRRWTSRDMIVGLLAALSQRPEDSRLYLQDLMSYVDKTGGYIGSGPFYVSKLSPGLAEIIRHLARREGIADSALPPDIKYGFSTIEFDTFTAGRGYTSHLNALVIWLEMELRAKKSLNKVRSVTELLDQLLNPFKSHSIEDQRLMWVSHKLVDLDERNLFFRWLQLRSAGALTEKSKAQMLEELLSMDQFPADRLPQNCDRKADYLWQRDSIEYTPHSGECTETFSGVDFLWMVSLLTPE</sequence>
<evidence type="ECO:0008006" key="3">
    <source>
        <dbReference type="Google" id="ProtNLM"/>
    </source>
</evidence>
<keyword evidence="2" id="KW-1185">Reference proteome</keyword>
<gene>
    <name evidence="1" type="ORF">SAMN06296036_11133</name>
</gene>
<dbReference type="EMBL" id="FWZT01000011">
    <property type="protein sequence ID" value="SMF36435.1"/>
    <property type="molecule type" value="Genomic_DNA"/>
</dbReference>